<organism evidence="2 3">
    <name type="scientific">bacterium (Candidatus Blackallbacteria) CG17_big_fil_post_rev_8_21_14_2_50_48_46</name>
    <dbReference type="NCBI Taxonomy" id="2014261"/>
    <lineage>
        <taxon>Bacteria</taxon>
        <taxon>Candidatus Blackallbacteria</taxon>
    </lineage>
</organism>
<dbReference type="Pfam" id="PF03415">
    <property type="entry name" value="Peptidase_C11"/>
    <property type="match status" value="1"/>
</dbReference>
<comment type="caution">
    <text evidence="2">The sequence shown here is derived from an EMBL/GenBank/DDBJ whole genome shotgun (WGS) entry which is preliminary data.</text>
</comment>
<dbReference type="Proteomes" id="UP000231019">
    <property type="component" value="Unassembled WGS sequence"/>
</dbReference>
<feature type="signal peptide" evidence="1">
    <location>
        <begin position="1"/>
        <end position="22"/>
    </location>
</feature>
<dbReference type="PANTHER" id="PTHR37835">
    <property type="entry name" value="ALPHA-CLOSTRIPAIN"/>
    <property type="match status" value="1"/>
</dbReference>
<dbReference type="EMBL" id="PFFQ01000041">
    <property type="protein sequence ID" value="PIW15961.1"/>
    <property type="molecule type" value="Genomic_DNA"/>
</dbReference>
<dbReference type="PROSITE" id="PS51257">
    <property type="entry name" value="PROKAR_LIPOPROTEIN"/>
    <property type="match status" value="1"/>
</dbReference>
<evidence type="ECO:0000313" key="3">
    <source>
        <dbReference type="Proteomes" id="UP000231019"/>
    </source>
</evidence>
<keyword evidence="1" id="KW-0732">Signal</keyword>
<evidence type="ECO:0000256" key="1">
    <source>
        <dbReference type="SAM" id="SignalP"/>
    </source>
</evidence>
<name>A0A2M7G2E8_9BACT</name>
<dbReference type="Gene3D" id="3.40.50.11970">
    <property type="match status" value="1"/>
</dbReference>
<reference evidence="2 3" key="1">
    <citation type="submission" date="2017-09" db="EMBL/GenBank/DDBJ databases">
        <title>Depth-based differentiation of microbial function through sediment-hosted aquifers and enrichment of novel symbionts in the deep terrestrial subsurface.</title>
        <authorList>
            <person name="Probst A.J."/>
            <person name="Ladd B."/>
            <person name="Jarett J.K."/>
            <person name="Geller-Mcgrath D.E."/>
            <person name="Sieber C.M."/>
            <person name="Emerson J.B."/>
            <person name="Anantharaman K."/>
            <person name="Thomas B.C."/>
            <person name="Malmstrom R."/>
            <person name="Stieglmeier M."/>
            <person name="Klingl A."/>
            <person name="Woyke T."/>
            <person name="Ryan C.M."/>
            <person name="Banfield J.F."/>
        </authorList>
    </citation>
    <scope>NUCLEOTIDE SEQUENCE [LARGE SCALE GENOMIC DNA]</scope>
    <source>
        <strain evidence="2">CG17_big_fil_post_rev_8_21_14_2_50_48_46</strain>
    </source>
</reference>
<proteinExistence type="predicted"/>
<sequence length="450" mass="47642">MNQVLKKVSALTALASAVGTMAACGPVNVAGLQGAGIANRAQVGSFSTARPRNGKKWTVAVHLAGDNNLYSAALDDVNEMEAGLAMNPAAAEMLDIIVLFDGSPRGDSKILRIKPDPGPVNRNIISEVIDDKGAVIPASKEVDTGDPAVLNAFVDFLTKNFPAEHTSISIWNHGSGIFRAGQNPAGGSFMETIGGTQPARGVSSKSFAVDDSGGEMHLKDLNPALAIANRNLGKKVDIFGFDTCLMQHVETAYQMKGQANILVASEELEPGDGWDYEHYIGALAKNPGMSPTELATVMVDTYKASYSPGGSQYGRDVTLAALDINAVADVFVPALNAFAAELKAGLPANKAAIDAARSKTQVFYNRDAADFGDFMRKFAGARSGAAVVDAMNKIVIREGHYGTKVAGATGVQVYFPTSTMSYNRRYDDVSQVRFAETKGWGDFLKAYTAR</sequence>
<dbReference type="PANTHER" id="PTHR37835:SF1">
    <property type="entry name" value="ALPHA-CLOSTRIPAIN"/>
    <property type="match status" value="1"/>
</dbReference>
<gene>
    <name evidence="2" type="ORF">COW36_14685</name>
</gene>
<evidence type="ECO:0000313" key="2">
    <source>
        <dbReference type="EMBL" id="PIW15961.1"/>
    </source>
</evidence>
<feature type="chain" id="PRO_5014637060" description="Clostripain" evidence="1">
    <location>
        <begin position="23"/>
        <end position="450"/>
    </location>
</feature>
<evidence type="ECO:0008006" key="4">
    <source>
        <dbReference type="Google" id="ProtNLM"/>
    </source>
</evidence>
<protein>
    <recommendedName>
        <fullName evidence="4">Clostripain</fullName>
    </recommendedName>
</protein>
<accession>A0A2M7G2E8</accession>
<dbReference type="InterPro" id="IPR005077">
    <property type="entry name" value="Peptidase_C11"/>
</dbReference>
<dbReference type="AlphaFoldDB" id="A0A2M7G2E8"/>